<accession>A0ABN9T1U7</accession>
<name>A0ABN9T1U7_9DINO</name>
<dbReference type="EMBL" id="CAUYUJ010014259">
    <property type="protein sequence ID" value="CAK0838933.1"/>
    <property type="molecule type" value="Genomic_DNA"/>
</dbReference>
<gene>
    <name evidence="2" type="ORF">PCOR1329_LOCUS34764</name>
</gene>
<feature type="region of interest" description="Disordered" evidence="1">
    <location>
        <begin position="44"/>
        <end position="163"/>
    </location>
</feature>
<dbReference type="Proteomes" id="UP001189429">
    <property type="component" value="Unassembled WGS sequence"/>
</dbReference>
<comment type="caution">
    <text evidence="2">The sequence shown here is derived from an EMBL/GenBank/DDBJ whole genome shotgun (WGS) entry which is preliminary data.</text>
</comment>
<sequence length="163" mass="17570">MPPLGCLRPRLGARPLRQHTRELVDASHAVLTARQGFLQIHRLPTSSKTDPQAMGMDESLPRTHVDASGASLAQSSKPHRRQQAAHMFHRRQGREQTYLVGQGRQAGRSPAPGCRRPRARGRDAATPKDAPTSTSGAAKRGASTLNCKRATSGKDLGRVGSTL</sequence>
<evidence type="ECO:0000256" key="1">
    <source>
        <dbReference type="SAM" id="MobiDB-lite"/>
    </source>
</evidence>
<evidence type="ECO:0000313" key="2">
    <source>
        <dbReference type="EMBL" id="CAK0838933.1"/>
    </source>
</evidence>
<protein>
    <submittedName>
        <fullName evidence="2">Uncharacterized protein</fullName>
    </submittedName>
</protein>
<feature type="compositionally biased region" description="Basic residues" evidence="1">
    <location>
        <begin position="77"/>
        <end position="92"/>
    </location>
</feature>
<proteinExistence type="predicted"/>
<evidence type="ECO:0000313" key="3">
    <source>
        <dbReference type="Proteomes" id="UP001189429"/>
    </source>
</evidence>
<reference evidence="2" key="1">
    <citation type="submission" date="2023-10" db="EMBL/GenBank/DDBJ databases">
        <authorList>
            <person name="Chen Y."/>
            <person name="Shah S."/>
            <person name="Dougan E. K."/>
            <person name="Thang M."/>
            <person name="Chan C."/>
        </authorList>
    </citation>
    <scope>NUCLEOTIDE SEQUENCE [LARGE SCALE GENOMIC DNA]</scope>
</reference>
<keyword evidence="3" id="KW-1185">Reference proteome</keyword>
<organism evidence="2 3">
    <name type="scientific">Prorocentrum cordatum</name>
    <dbReference type="NCBI Taxonomy" id="2364126"/>
    <lineage>
        <taxon>Eukaryota</taxon>
        <taxon>Sar</taxon>
        <taxon>Alveolata</taxon>
        <taxon>Dinophyceae</taxon>
        <taxon>Prorocentrales</taxon>
        <taxon>Prorocentraceae</taxon>
        <taxon>Prorocentrum</taxon>
    </lineage>
</organism>